<feature type="signal peptide" evidence="1">
    <location>
        <begin position="1"/>
        <end position="17"/>
    </location>
</feature>
<evidence type="ECO:0000313" key="2">
    <source>
        <dbReference type="EMBL" id="OAX84252.1"/>
    </source>
</evidence>
<name>A0A1B7P5D8_9EURO</name>
<organism evidence="2 3">
    <name type="scientific">Emergomyces africanus</name>
    <dbReference type="NCBI Taxonomy" id="1955775"/>
    <lineage>
        <taxon>Eukaryota</taxon>
        <taxon>Fungi</taxon>
        <taxon>Dikarya</taxon>
        <taxon>Ascomycota</taxon>
        <taxon>Pezizomycotina</taxon>
        <taxon>Eurotiomycetes</taxon>
        <taxon>Eurotiomycetidae</taxon>
        <taxon>Onygenales</taxon>
        <taxon>Ajellomycetaceae</taxon>
        <taxon>Emergomyces</taxon>
    </lineage>
</organism>
<dbReference type="EMBL" id="LGUA01000091">
    <property type="protein sequence ID" value="OAX84252.1"/>
    <property type="molecule type" value="Genomic_DNA"/>
</dbReference>
<sequence>MKPSTLLATTLAALAAGMPTDPSTYYCDKAYSEVKLLESTLPPNEHPERNWYATLMTGPKTHPEDYELDTSVRDSVRSAAAFNVVKDCS</sequence>
<dbReference type="AlphaFoldDB" id="A0A1B7P5D8"/>
<evidence type="ECO:0000256" key="1">
    <source>
        <dbReference type="SAM" id="SignalP"/>
    </source>
</evidence>
<proteinExistence type="predicted"/>
<keyword evidence="3" id="KW-1185">Reference proteome</keyword>
<protein>
    <submittedName>
        <fullName evidence="2">Uncharacterized protein</fullName>
    </submittedName>
</protein>
<dbReference type="Proteomes" id="UP000091918">
    <property type="component" value="Unassembled WGS sequence"/>
</dbReference>
<feature type="chain" id="PRO_5008598413" evidence="1">
    <location>
        <begin position="18"/>
        <end position="89"/>
    </location>
</feature>
<keyword evidence="1" id="KW-0732">Signal</keyword>
<comment type="caution">
    <text evidence="2">The sequence shown here is derived from an EMBL/GenBank/DDBJ whole genome shotgun (WGS) entry which is preliminary data.</text>
</comment>
<evidence type="ECO:0000313" key="3">
    <source>
        <dbReference type="Proteomes" id="UP000091918"/>
    </source>
</evidence>
<reference evidence="2 3" key="1">
    <citation type="submission" date="2015-07" db="EMBL/GenBank/DDBJ databases">
        <title>Emmonsia species relationships and genome sequence.</title>
        <authorList>
            <person name="Cuomo C.A."/>
            <person name="Schwartz I.S."/>
            <person name="Kenyon C."/>
            <person name="de Hoog G.S."/>
            <person name="Govender N.P."/>
            <person name="Botha A."/>
            <person name="Moreno L."/>
            <person name="de Vries M."/>
            <person name="Munoz J.F."/>
            <person name="Stielow J.B."/>
        </authorList>
    </citation>
    <scope>NUCLEOTIDE SEQUENCE [LARGE SCALE GENOMIC DNA]</scope>
    <source>
        <strain evidence="2 3">CBS 136260</strain>
    </source>
</reference>
<accession>A0A1B7P5D8</accession>
<gene>
    <name evidence="2" type="ORF">ACJ72_01367</name>
</gene>